<reference evidence="3 4" key="1">
    <citation type="journal article" date="2016" name="Genome Biol. Evol.">
        <title>Gene Family Evolution Reflects Adaptation to Soil Environmental Stressors in the Genome of the Collembolan Orchesella cincta.</title>
        <authorList>
            <person name="Faddeeva-Vakhrusheva A."/>
            <person name="Derks M.F."/>
            <person name="Anvar S.Y."/>
            <person name="Agamennone V."/>
            <person name="Suring W."/>
            <person name="Smit S."/>
            <person name="van Straalen N.M."/>
            <person name="Roelofs D."/>
        </authorList>
    </citation>
    <scope>NUCLEOTIDE SEQUENCE [LARGE SCALE GENOMIC DNA]</scope>
    <source>
        <tissue evidence="3">Mixed pool</tissue>
    </source>
</reference>
<comment type="caution">
    <text evidence="3">The sequence shown here is derived from an EMBL/GenBank/DDBJ whole genome shotgun (WGS) entry which is preliminary data.</text>
</comment>
<keyword evidence="4" id="KW-1185">Reference proteome</keyword>
<evidence type="ECO:0000259" key="2">
    <source>
        <dbReference type="Pfam" id="PF21788"/>
    </source>
</evidence>
<evidence type="ECO:0000313" key="4">
    <source>
        <dbReference type="Proteomes" id="UP000094527"/>
    </source>
</evidence>
<dbReference type="InterPro" id="IPR048365">
    <property type="entry name" value="TNP-like_RNaseH_N"/>
</dbReference>
<evidence type="ECO:0000259" key="1">
    <source>
        <dbReference type="Pfam" id="PF21787"/>
    </source>
</evidence>
<sequence length="431" mass="49057">MTKKFKGYIDYADFTEYAKERKSPKCEADHCLVFLIRFFNSKITQPIACFATRGAAAGNILAKMVISAIVRLENIGLQVVGFVSDGAATNKSMWRELGITTKRGSGIVNSITNPVDEGRQVFFLCDIPHILKCIRNNFYNKENVKVFSNSTANGLKAYREIGQNNFFQKSEPTENFTRLLNDLFDACNGRIPMDGLRPENAKYKIIEDFLAAMSPSDTYASDQTFVSLQVTLTSLLELTHYCVTSLDIIMFWLENVINILWKLLSVYFPTSRSIKGNVSKDEEYAVVTVSCIDTLKSLRNVAKTEHERNNKLLEDTLLSKIFYSQDQPMNIVQQINEDHGYSIPPISRCIVYQFSGFLAYKGKAFTKCVDCIESLIDRNPNTHDMRLTAMKDFGGLKYPSQALFNMNDTLNQPYKINYQVLMLLRSSFHRL</sequence>
<gene>
    <name evidence="3" type="ORF">Ocin01_17261</name>
</gene>
<dbReference type="Pfam" id="PF21787">
    <property type="entry name" value="TNP-like_RNaseH_N"/>
    <property type="match status" value="1"/>
</dbReference>
<dbReference type="AlphaFoldDB" id="A0A1D2M914"/>
<organism evidence="3 4">
    <name type="scientific">Orchesella cincta</name>
    <name type="common">Springtail</name>
    <name type="synonym">Podura cincta</name>
    <dbReference type="NCBI Taxonomy" id="48709"/>
    <lineage>
        <taxon>Eukaryota</taxon>
        <taxon>Metazoa</taxon>
        <taxon>Ecdysozoa</taxon>
        <taxon>Arthropoda</taxon>
        <taxon>Hexapoda</taxon>
        <taxon>Collembola</taxon>
        <taxon>Entomobryomorpha</taxon>
        <taxon>Entomobryoidea</taxon>
        <taxon>Orchesellidae</taxon>
        <taxon>Orchesellinae</taxon>
        <taxon>Orchesella</taxon>
    </lineage>
</organism>
<evidence type="ECO:0000313" key="3">
    <source>
        <dbReference type="EMBL" id="ODM89421.1"/>
    </source>
</evidence>
<dbReference type="Pfam" id="PF21788">
    <property type="entry name" value="TNP-like_GBD"/>
    <property type="match status" value="1"/>
</dbReference>
<dbReference type="InterPro" id="IPR048366">
    <property type="entry name" value="TNP-like_GBD"/>
</dbReference>
<protein>
    <submittedName>
        <fullName evidence="3">Transposable element P transposase</fullName>
    </submittedName>
</protein>
<dbReference type="OrthoDB" id="8948150at2759"/>
<dbReference type="EMBL" id="LJIJ01002652">
    <property type="protein sequence ID" value="ODM89421.1"/>
    <property type="molecule type" value="Genomic_DNA"/>
</dbReference>
<proteinExistence type="predicted"/>
<feature type="domain" description="Transposable element P transposase-like RNase H" evidence="1">
    <location>
        <begin position="2"/>
        <end position="98"/>
    </location>
</feature>
<name>A0A1D2M914_ORCCI</name>
<accession>A0A1D2M914</accession>
<feature type="domain" description="Transposable element P transposase-like GTP-binding insertion" evidence="2">
    <location>
        <begin position="143"/>
        <end position="192"/>
    </location>
</feature>
<dbReference type="OMA" id="HERNNKL"/>
<dbReference type="Proteomes" id="UP000094527">
    <property type="component" value="Unassembled WGS sequence"/>
</dbReference>